<evidence type="ECO:0000313" key="1">
    <source>
        <dbReference type="EMBL" id="SCB36027.1"/>
    </source>
</evidence>
<dbReference type="EMBL" id="FMAE01000005">
    <property type="protein sequence ID" value="SCB36027.1"/>
    <property type="molecule type" value="Genomic_DNA"/>
</dbReference>
<proteinExistence type="predicted"/>
<dbReference type="Pfam" id="PF05119">
    <property type="entry name" value="Terminase_4"/>
    <property type="match status" value="1"/>
</dbReference>
<gene>
    <name evidence="1" type="ORF">GA0061099_1005412</name>
</gene>
<dbReference type="AlphaFoldDB" id="A0A1C3W757"/>
<organism evidence="1 2">
    <name type="scientific">Bradyrhizobium yuanmingense</name>
    <dbReference type="NCBI Taxonomy" id="108015"/>
    <lineage>
        <taxon>Bacteria</taxon>
        <taxon>Pseudomonadati</taxon>
        <taxon>Pseudomonadota</taxon>
        <taxon>Alphaproteobacteria</taxon>
        <taxon>Hyphomicrobiales</taxon>
        <taxon>Nitrobacteraceae</taxon>
        <taxon>Bradyrhizobium</taxon>
    </lineage>
</organism>
<accession>A0A1C3W757</accession>
<name>A0A1C3W757_9BRAD</name>
<reference evidence="1 2" key="1">
    <citation type="submission" date="2016-08" db="EMBL/GenBank/DDBJ databases">
        <authorList>
            <person name="Seilhamer J.J."/>
        </authorList>
    </citation>
    <scope>NUCLEOTIDE SEQUENCE [LARGE SCALE GENOMIC DNA]</scope>
    <source>
        <strain evidence="1 2">CCBAU 10071</strain>
    </source>
</reference>
<protein>
    <submittedName>
        <fullName evidence="1">Phage terminase, small subunit, putative, P27 family</fullName>
    </submittedName>
</protein>
<dbReference type="InterPro" id="IPR006448">
    <property type="entry name" value="Phage_term_ssu_P27"/>
</dbReference>
<dbReference type="RefSeq" id="WP_074447987.1">
    <property type="nucleotide sequence ID" value="NZ_FMAE01000005.1"/>
</dbReference>
<evidence type="ECO:0000313" key="2">
    <source>
        <dbReference type="Proteomes" id="UP000183174"/>
    </source>
</evidence>
<dbReference type="Proteomes" id="UP000183174">
    <property type="component" value="Unassembled WGS sequence"/>
</dbReference>
<sequence>MASPKPPQHLSKAAKAWWRQVHLDYDLDDHHRHLLRLACESLDQSEQARAAILDGGAVVLDRFGCQKPSPWVDIQHKAQNRFRILCRELGLDVQPADGPRMPRDASYGNRR</sequence>